<organism evidence="1 2">
    <name type="scientific">Syntrophomonas zehnderi OL-4</name>
    <dbReference type="NCBI Taxonomy" id="690567"/>
    <lineage>
        <taxon>Bacteria</taxon>
        <taxon>Bacillati</taxon>
        <taxon>Bacillota</taxon>
        <taxon>Clostridia</taxon>
        <taxon>Eubacteriales</taxon>
        <taxon>Syntrophomonadaceae</taxon>
        <taxon>Syntrophomonas</taxon>
    </lineage>
</organism>
<sequence>MPLYEYEGKRPQIDETSFIHPQAVIIGDVRIGQHCYVGAGTILRGDYGTIIIGNGSNIQENSVLHSEPETVADIGADVLIGHAAIVHGPCTLHNSVVIGMGAIVSTHCVLEEGSFLAAGSVLPPRRTIPAWQLAMGNPAKAIRETTEEMVQYNLISVKLYQDLAQRCKTGLKLID</sequence>
<dbReference type="PANTHER" id="PTHR13061:SF29">
    <property type="entry name" value="GAMMA CARBONIC ANHYDRASE-LIKE 1, MITOCHONDRIAL-RELATED"/>
    <property type="match status" value="1"/>
</dbReference>
<dbReference type="OrthoDB" id="9803036at2"/>
<gene>
    <name evidence="1" type="ORF">2480</name>
</gene>
<dbReference type="AlphaFoldDB" id="A0A0E3W3T8"/>
<dbReference type="CDD" id="cd04645">
    <property type="entry name" value="LbH_gamma_CA_like"/>
    <property type="match status" value="1"/>
</dbReference>
<dbReference type="SUPFAM" id="SSF51161">
    <property type="entry name" value="Trimeric LpxA-like enzymes"/>
    <property type="match status" value="1"/>
</dbReference>
<accession>A0A0E3W3T8</accession>
<dbReference type="InterPro" id="IPR001451">
    <property type="entry name" value="Hexapep"/>
</dbReference>
<dbReference type="Pfam" id="PF00132">
    <property type="entry name" value="Hexapep"/>
    <property type="match status" value="1"/>
</dbReference>
<name>A0A0E3W3T8_9FIRM</name>
<dbReference type="RefSeq" id="WP_046499777.1">
    <property type="nucleotide sequence ID" value="NZ_CGIH01000049.1"/>
</dbReference>
<dbReference type="Proteomes" id="UP000045545">
    <property type="component" value="Unassembled WGS sequence"/>
</dbReference>
<proteinExistence type="predicted"/>
<dbReference type="EMBL" id="CGIH01000049">
    <property type="protein sequence ID" value="CFY04634.1"/>
    <property type="molecule type" value="Genomic_DNA"/>
</dbReference>
<evidence type="ECO:0000313" key="1">
    <source>
        <dbReference type="EMBL" id="CFY04634.1"/>
    </source>
</evidence>
<protein>
    <submittedName>
        <fullName evidence="1">Trimeric LpxA-like</fullName>
    </submittedName>
</protein>
<dbReference type="Gene3D" id="2.160.10.10">
    <property type="entry name" value="Hexapeptide repeat proteins"/>
    <property type="match status" value="1"/>
</dbReference>
<keyword evidence="2" id="KW-1185">Reference proteome</keyword>
<evidence type="ECO:0000313" key="2">
    <source>
        <dbReference type="Proteomes" id="UP000045545"/>
    </source>
</evidence>
<dbReference type="STRING" id="690567.2480"/>
<dbReference type="PANTHER" id="PTHR13061">
    <property type="entry name" value="DYNACTIN SUBUNIT P25"/>
    <property type="match status" value="1"/>
</dbReference>
<dbReference type="InterPro" id="IPR047324">
    <property type="entry name" value="LbH_gamma_CA-like"/>
</dbReference>
<reference evidence="1 2" key="1">
    <citation type="submission" date="2015-03" db="EMBL/GenBank/DDBJ databases">
        <authorList>
            <person name="Murphy D."/>
        </authorList>
    </citation>
    <scope>NUCLEOTIDE SEQUENCE [LARGE SCALE GENOMIC DNA]</scope>
    <source>
        <strain evidence="1 2">OL-4</strain>
    </source>
</reference>
<dbReference type="InterPro" id="IPR011004">
    <property type="entry name" value="Trimer_LpxA-like_sf"/>
</dbReference>
<dbReference type="InterPro" id="IPR050484">
    <property type="entry name" value="Transf_Hexapept/Carb_Anhydrase"/>
</dbReference>